<evidence type="ECO:0000313" key="1">
    <source>
        <dbReference type="EMBL" id="MBB4080903.1"/>
    </source>
</evidence>
<name>A0A840EAD1_9BACT</name>
<reference evidence="1 2" key="1">
    <citation type="submission" date="2020-08" db="EMBL/GenBank/DDBJ databases">
        <title>Genomic Encyclopedia of Type Strains, Phase IV (KMG-IV): sequencing the most valuable type-strain genomes for metagenomic binning, comparative biology and taxonomic classification.</title>
        <authorList>
            <person name="Goeker M."/>
        </authorList>
    </citation>
    <scope>NUCLEOTIDE SEQUENCE [LARGE SCALE GENOMIC DNA]</scope>
    <source>
        <strain evidence="1 2">DSM 105137</strain>
    </source>
</reference>
<comment type="caution">
    <text evidence="1">The sequence shown here is derived from an EMBL/GenBank/DDBJ whole genome shotgun (WGS) entry which is preliminary data.</text>
</comment>
<gene>
    <name evidence="1" type="ORF">GGR28_003542</name>
</gene>
<evidence type="ECO:0000313" key="2">
    <source>
        <dbReference type="Proteomes" id="UP000576209"/>
    </source>
</evidence>
<protein>
    <submittedName>
        <fullName evidence="1">Uncharacterized protein</fullName>
    </submittedName>
</protein>
<dbReference type="Proteomes" id="UP000576209">
    <property type="component" value="Unassembled WGS sequence"/>
</dbReference>
<keyword evidence="2" id="KW-1185">Reference proteome</keyword>
<proteinExistence type="predicted"/>
<accession>A0A840EAD1</accession>
<dbReference type="AlphaFoldDB" id="A0A840EAD1"/>
<dbReference type="RefSeq" id="WP_183497127.1">
    <property type="nucleotide sequence ID" value="NZ_JACIFF010000010.1"/>
</dbReference>
<dbReference type="EMBL" id="JACIFF010000010">
    <property type="protein sequence ID" value="MBB4080903.1"/>
    <property type="molecule type" value="Genomic_DNA"/>
</dbReference>
<sequence>MPTSHLTREELKSAMRALLIREPELFFEVVQELREEVEGVPASEHATEQEKWRAMIEEEFIQLGEVFRGFA</sequence>
<organism evidence="1 2">
    <name type="scientific">Neolewinella aquimaris</name>
    <dbReference type="NCBI Taxonomy" id="1835722"/>
    <lineage>
        <taxon>Bacteria</taxon>
        <taxon>Pseudomonadati</taxon>
        <taxon>Bacteroidota</taxon>
        <taxon>Saprospiria</taxon>
        <taxon>Saprospirales</taxon>
        <taxon>Lewinellaceae</taxon>
        <taxon>Neolewinella</taxon>
    </lineage>
</organism>